<feature type="region of interest" description="Disordered" evidence="1">
    <location>
        <begin position="1"/>
        <end position="153"/>
    </location>
</feature>
<feature type="compositionally biased region" description="Acidic residues" evidence="1">
    <location>
        <begin position="143"/>
        <end position="153"/>
    </location>
</feature>
<sequence>MGSLDCPRLPSKPPQQHQPQPHNPISLVHRQPVHHLGRHRHRPSAAQHRRHRHRAPPLVEERRQRHLRRDGLVPVRDEGGKPVVVDGHAPVGVARDDGELHGGGDQRRLRRQGRRRRRQGRRRVELVDSGADNGEPRLVWPVDEPEGEDGDAG</sequence>
<dbReference type="EMBL" id="JXTB01000006">
    <property type="protein sequence ID" value="PON78915.1"/>
    <property type="molecule type" value="Genomic_DNA"/>
</dbReference>
<evidence type="ECO:0000256" key="1">
    <source>
        <dbReference type="SAM" id="MobiDB-lite"/>
    </source>
</evidence>
<protein>
    <submittedName>
        <fullName evidence="2">Uncharacterized protein</fullName>
    </submittedName>
</protein>
<feature type="compositionally biased region" description="Basic and acidic residues" evidence="1">
    <location>
        <begin position="59"/>
        <end position="80"/>
    </location>
</feature>
<dbReference type="OrthoDB" id="10466301at2759"/>
<dbReference type="Proteomes" id="UP000237105">
    <property type="component" value="Unassembled WGS sequence"/>
</dbReference>
<name>A0A2P5E036_PARAD</name>
<accession>A0A2P5E036</accession>
<feature type="compositionally biased region" description="Basic and acidic residues" evidence="1">
    <location>
        <begin position="94"/>
        <end position="107"/>
    </location>
</feature>
<keyword evidence="3" id="KW-1185">Reference proteome</keyword>
<feature type="compositionally biased region" description="Basic residues" evidence="1">
    <location>
        <begin position="31"/>
        <end position="55"/>
    </location>
</feature>
<dbReference type="AlphaFoldDB" id="A0A2P5E036"/>
<evidence type="ECO:0000313" key="2">
    <source>
        <dbReference type="EMBL" id="PON78915.1"/>
    </source>
</evidence>
<feature type="compositionally biased region" description="Basic residues" evidence="1">
    <location>
        <begin position="108"/>
        <end position="121"/>
    </location>
</feature>
<comment type="caution">
    <text evidence="2">The sequence shown here is derived from an EMBL/GenBank/DDBJ whole genome shotgun (WGS) entry which is preliminary data.</text>
</comment>
<evidence type="ECO:0000313" key="3">
    <source>
        <dbReference type="Proteomes" id="UP000237105"/>
    </source>
</evidence>
<gene>
    <name evidence="2" type="ORF">PanWU01x14_014160</name>
</gene>
<proteinExistence type="predicted"/>
<organism evidence="2 3">
    <name type="scientific">Parasponia andersonii</name>
    <name type="common">Sponia andersonii</name>
    <dbReference type="NCBI Taxonomy" id="3476"/>
    <lineage>
        <taxon>Eukaryota</taxon>
        <taxon>Viridiplantae</taxon>
        <taxon>Streptophyta</taxon>
        <taxon>Embryophyta</taxon>
        <taxon>Tracheophyta</taxon>
        <taxon>Spermatophyta</taxon>
        <taxon>Magnoliopsida</taxon>
        <taxon>eudicotyledons</taxon>
        <taxon>Gunneridae</taxon>
        <taxon>Pentapetalae</taxon>
        <taxon>rosids</taxon>
        <taxon>fabids</taxon>
        <taxon>Rosales</taxon>
        <taxon>Cannabaceae</taxon>
        <taxon>Parasponia</taxon>
    </lineage>
</organism>
<reference evidence="3" key="1">
    <citation type="submission" date="2016-06" db="EMBL/GenBank/DDBJ databases">
        <title>Parallel loss of symbiosis genes in relatives of nitrogen-fixing non-legume Parasponia.</title>
        <authorList>
            <person name="Van Velzen R."/>
            <person name="Holmer R."/>
            <person name="Bu F."/>
            <person name="Rutten L."/>
            <person name="Van Zeijl A."/>
            <person name="Liu W."/>
            <person name="Santuari L."/>
            <person name="Cao Q."/>
            <person name="Sharma T."/>
            <person name="Shen D."/>
            <person name="Roswanjaya Y."/>
            <person name="Wardhani T."/>
            <person name="Kalhor M.S."/>
            <person name="Jansen J."/>
            <person name="Van den Hoogen J."/>
            <person name="Gungor B."/>
            <person name="Hartog M."/>
            <person name="Hontelez J."/>
            <person name="Verver J."/>
            <person name="Yang W.-C."/>
            <person name="Schijlen E."/>
            <person name="Repin R."/>
            <person name="Schilthuizen M."/>
            <person name="Schranz E."/>
            <person name="Heidstra R."/>
            <person name="Miyata K."/>
            <person name="Fedorova E."/>
            <person name="Kohlen W."/>
            <person name="Bisseling T."/>
            <person name="Smit S."/>
            <person name="Geurts R."/>
        </authorList>
    </citation>
    <scope>NUCLEOTIDE SEQUENCE [LARGE SCALE GENOMIC DNA]</scope>
    <source>
        <strain evidence="3">cv. WU1-14</strain>
    </source>
</reference>